<dbReference type="Pfam" id="PF18791">
    <property type="entry name" value="Transp_inhibit"/>
    <property type="match status" value="1"/>
</dbReference>
<sequence length="577" mass="66288">MDNNDIKQPRFDTDLTDTVFSCVIPYIHPNDLNSVSLVSRKLYELDSMTRKHVTINNCYAVPPWRLVKRFPNLESIKLKGHPPAIMFRLVSFDWGGYITPWVEDIVEKLKRLECVWFKRMIVRDNDLEVLAERCGAKLKVLKLDKCSGFSTDGLLQIAKCCSKLRNLFLELSFIIELDGEWLHELALRNKCIESFNHYLTPLDKYDHADLALLAKNCRESLVSFKIKNIPLKYLVEIFGSCIKIKDFVGDPYLNDDEEDIPYSFPSNIQHITWNYGGHLDVPAIQTFSHQLTKLNLICSKFDSDDHCLILYMSPNLEELYTKDTIGDFGLEVATLYCKKLRRVKIKRGGEEGQLSHVGLTTLAKGCPELECLHVNVKDITNETLECIGANLKKLYDFSLVLRQEGEQLSDLPLDVGVRALLKGCTKLVKLGIHLRTGGITDVGWEYIGKYGQNLRQLKLGFCRDSDAGLVKLSKWCPRLQKLEMSGCDFNQQALATFVLNVTSLRYLWIQEYRAFENGHDIFALARPFWRMELIKYMPLVATQQQPPSLFAYYSLAGQRTDYPDDSVIPLYPYVNFE</sequence>
<evidence type="ECO:0000313" key="4">
    <source>
        <dbReference type="Proteomes" id="UP001151760"/>
    </source>
</evidence>
<dbReference type="Pfam" id="PF18511">
    <property type="entry name" value="F-box_5"/>
    <property type="match status" value="1"/>
</dbReference>
<dbReference type="Proteomes" id="UP001151760">
    <property type="component" value="Unassembled WGS sequence"/>
</dbReference>
<feature type="domain" description="Transport inhibitor response 1" evidence="2">
    <location>
        <begin position="71"/>
        <end position="115"/>
    </location>
</feature>
<dbReference type="InterPro" id="IPR032675">
    <property type="entry name" value="LRR_dom_sf"/>
</dbReference>
<dbReference type="PANTHER" id="PTHR16134:SF43">
    <property type="entry name" value="CORONATINE-INSENSITIVE PROTEIN 1"/>
    <property type="match status" value="1"/>
</dbReference>
<keyword evidence="4" id="KW-1185">Reference proteome</keyword>
<dbReference type="SUPFAM" id="SSF52047">
    <property type="entry name" value="RNI-like"/>
    <property type="match status" value="1"/>
</dbReference>
<proteinExistence type="predicted"/>
<comment type="caution">
    <text evidence="3">The sequence shown here is derived from an EMBL/GenBank/DDBJ whole genome shotgun (WGS) entry which is preliminary data.</text>
</comment>
<evidence type="ECO:0000313" key="3">
    <source>
        <dbReference type="EMBL" id="GJS67132.1"/>
    </source>
</evidence>
<dbReference type="InterPro" id="IPR041567">
    <property type="entry name" value="COI1_F-box"/>
</dbReference>
<gene>
    <name evidence="3" type="ORF">Tco_0681696</name>
</gene>
<dbReference type="Gene3D" id="1.20.1280.50">
    <property type="match status" value="1"/>
</dbReference>
<evidence type="ECO:0000259" key="2">
    <source>
        <dbReference type="Pfam" id="PF18791"/>
    </source>
</evidence>
<name>A0ABQ4XPZ2_9ASTR</name>
<feature type="domain" description="COI1 F-box" evidence="1">
    <location>
        <begin position="14"/>
        <end position="52"/>
    </location>
</feature>
<organism evidence="3 4">
    <name type="scientific">Tanacetum coccineum</name>
    <dbReference type="NCBI Taxonomy" id="301880"/>
    <lineage>
        <taxon>Eukaryota</taxon>
        <taxon>Viridiplantae</taxon>
        <taxon>Streptophyta</taxon>
        <taxon>Embryophyta</taxon>
        <taxon>Tracheophyta</taxon>
        <taxon>Spermatophyta</taxon>
        <taxon>Magnoliopsida</taxon>
        <taxon>eudicotyledons</taxon>
        <taxon>Gunneridae</taxon>
        <taxon>Pentapetalae</taxon>
        <taxon>asterids</taxon>
        <taxon>campanulids</taxon>
        <taxon>Asterales</taxon>
        <taxon>Asteraceae</taxon>
        <taxon>Asteroideae</taxon>
        <taxon>Anthemideae</taxon>
        <taxon>Anthemidinae</taxon>
        <taxon>Tanacetum</taxon>
    </lineage>
</organism>
<accession>A0ABQ4XPZ2</accession>
<dbReference type="EMBL" id="BQNB010009697">
    <property type="protein sequence ID" value="GJS67132.1"/>
    <property type="molecule type" value="Genomic_DNA"/>
</dbReference>
<dbReference type="Gene3D" id="3.80.10.10">
    <property type="entry name" value="Ribonuclease Inhibitor"/>
    <property type="match status" value="1"/>
</dbReference>
<reference evidence="3" key="1">
    <citation type="journal article" date="2022" name="Int. J. Mol. Sci.">
        <title>Draft Genome of Tanacetum Coccineum: Genomic Comparison of Closely Related Tanacetum-Family Plants.</title>
        <authorList>
            <person name="Yamashiro T."/>
            <person name="Shiraishi A."/>
            <person name="Nakayama K."/>
            <person name="Satake H."/>
        </authorList>
    </citation>
    <scope>NUCLEOTIDE SEQUENCE</scope>
</reference>
<dbReference type="InterPro" id="IPR041101">
    <property type="entry name" value="Transp_inhibit"/>
</dbReference>
<dbReference type="PANTHER" id="PTHR16134">
    <property type="entry name" value="F-BOX/TPR REPEAT PROTEIN POF3"/>
    <property type="match status" value="1"/>
</dbReference>
<reference evidence="3" key="2">
    <citation type="submission" date="2022-01" db="EMBL/GenBank/DDBJ databases">
        <authorList>
            <person name="Yamashiro T."/>
            <person name="Shiraishi A."/>
            <person name="Satake H."/>
            <person name="Nakayama K."/>
        </authorList>
    </citation>
    <scope>NUCLEOTIDE SEQUENCE</scope>
</reference>
<protein>
    <submittedName>
        <fullName evidence="3">Coronatine-insensitive protein 1</fullName>
    </submittedName>
</protein>
<evidence type="ECO:0000259" key="1">
    <source>
        <dbReference type="Pfam" id="PF18511"/>
    </source>
</evidence>